<organism evidence="8 9">
    <name type="scientific">Enterocloster lavalensis</name>
    <dbReference type="NCBI Taxonomy" id="460384"/>
    <lineage>
        <taxon>Bacteria</taxon>
        <taxon>Bacillati</taxon>
        <taxon>Bacillota</taxon>
        <taxon>Clostridia</taxon>
        <taxon>Lachnospirales</taxon>
        <taxon>Lachnospiraceae</taxon>
        <taxon>Enterocloster</taxon>
    </lineage>
</organism>
<feature type="transmembrane region" description="Helical" evidence="7">
    <location>
        <begin position="246"/>
        <end position="272"/>
    </location>
</feature>
<dbReference type="PIRSF" id="PIRSF006603">
    <property type="entry name" value="DinF"/>
    <property type="match status" value="1"/>
</dbReference>
<dbReference type="GO" id="GO:0042910">
    <property type="term" value="F:xenobiotic transmembrane transporter activity"/>
    <property type="evidence" value="ECO:0007669"/>
    <property type="project" value="InterPro"/>
</dbReference>
<dbReference type="Proteomes" id="UP000198508">
    <property type="component" value="Unassembled WGS sequence"/>
</dbReference>
<name>A0A1I0GKZ0_9FIRM</name>
<feature type="transmembrane region" description="Helical" evidence="7">
    <location>
        <begin position="199"/>
        <end position="225"/>
    </location>
</feature>
<dbReference type="PANTHER" id="PTHR43823:SF3">
    <property type="entry name" value="MULTIDRUG EXPORT PROTEIN MEPA"/>
    <property type="match status" value="1"/>
</dbReference>
<feature type="transmembrane region" description="Helical" evidence="7">
    <location>
        <begin position="21"/>
        <end position="39"/>
    </location>
</feature>
<keyword evidence="6 7" id="KW-0472">Membrane</keyword>
<evidence type="ECO:0000256" key="3">
    <source>
        <dbReference type="ARBA" id="ARBA00022475"/>
    </source>
</evidence>
<proteinExistence type="predicted"/>
<keyword evidence="3" id="KW-1003">Cell membrane</keyword>
<evidence type="ECO:0000256" key="4">
    <source>
        <dbReference type="ARBA" id="ARBA00022692"/>
    </source>
</evidence>
<dbReference type="InterPro" id="IPR048279">
    <property type="entry name" value="MdtK-like"/>
</dbReference>
<feature type="transmembrane region" description="Helical" evidence="7">
    <location>
        <begin position="396"/>
        <end position="415"/>
    </location>
</feature>
<feature type="transmembrane region" description="Helical" evidence="7">
    <location>
        <begin position="138"/>
        <end position="158"/>
    </location>
</feature>
<comment type="subcellular location">
    <subcellularLocation>
        <location evidence="1">Cell membrane</location>
        <topology evidence="1">Multi-pass membrane protein</topology>
    </subcellularLocation>
</comment>
<dbReference type="STRING" id="460384.SAMN05216313_11270"/>
<feature type="transmembrane region" description="Helical" evidence="7">
    <location>
        <begin position="51"/>
        <end position="75"/>
    </location>
</feature>
<dbReference type="RefSeq" id="WP_242956325.1">
    <property type="nucleotide sequence ID" value="NZ_DAINWJ010000256.1"/>
</dbReference>
<sequence>MVESRNIQIFEKMPVAKAVSSMAVPTVIGQLIILFYNMADTFFVGQTNNPYMVAGASLILPVYNISLALAGLAGVGGGALVSRLLGKGQMQEARRVSNFSVCMAVGLAGMFSLILLFFRRPILSFLGAGSETYRYANEYAFCVIVLGGIPTVLSNTYANLLRSIGESKKAGVGITLGGLLNVALDPLFMFVLLPRGREILGAGLATCLSNIISCGYFLIAIRGLGPDSILRGGNVRELPAKASIRSIFNVGIPSALATFLFDLDYIVIGRLMTAYGDVQMAAIGIVLKIERLPLNIGIGISQGMMPIVAYNYASGNRKRMKDTIAFSRRVGILCAVLSILLYEVFAPGITGLFIGDPGTVALGTGFLRVRCLATPFMFLSFFTVYLFNGFGKGRTALFLGVLRWLVLNIPMLYLLNYAFGMYGIVWSQIAADVVNVAVSVYVYWRFERSLNGYENK</sequence>
<evidence type="ECO:0000256" key="6">
    <source>
        <dbReference type="ARBA" id="ARBA00023136"/>
    </source>
</evidence>
<evidence type="ECO:0000313" key="9">
    <source>
        <dbReference type="Proteomes" id="UP000198508"/>
    </source>
</evidence>
<evidence type="ECO:0000313" key="8">
    <source>
        <dbReference type="EMBL" id="SET71883.1"/>
    </source>
</evidence>
<reference evidence="9" key="1">
    <citation type="submission" date="2016-10" db="EMBL/GenBank/DDBJ databases">
        <authorList>
            <person name="Varghese N."/>
            <person name="Submissions S."/>
        </authorList>
    </citation>
    <scope>NUCLEOTIDE SEQUENCE [LARGE SCALE GENOMIC DNA]</scope>
    <source>
        <strain evidence="9">NLAE-zl-G277</strain>
    </source>
</reference>
<dbReference type="InterPro" id="IPR002528">
    <property type="entry name" value="MATE_fam"/>
</dbReference>
<dbReference type="AlphaFoldDB" id="A0A1I0GKZ0"/>
<dbReference type="PANTHER" id="PTHR43823">
    <property type="entry name" value="SPORULATION PROTEIN YKVU"/>
    <property type="match status" value="1"/>
</dbReference>
<keyword evidence="2" id="KW-0813">Transport</keyword>
<evidence type="ECO:0000256" key="1">
    <source>
        <dbReference type="ARBA" id="ARBA00004651"/>
    </source>
</evidence>
<dbReference type="EMBL" id="FOIM01000012">
    <property type="protein sequence ID" value="SET71883.1"/>
    <property type="molecule type" value="Genomic_DNA"/>
</dbReference>
<feature type="transmembrane region" description="Helical" evidence="7">
    <location>
        <begin position="292"/>
        <end position="310"/>
    </location>
</feature>
<evidence type="ECO:0000256" key="7">
    <source>
        <dbReference type="SAM" id="Phobius"/>
    </source>
</evidence>
<feature type="transmembrane region" description="Helical" evidence="7">
    <location>
        <begin position="96"/>
        <end position="118"/>
    </location>
</feature>
<evidence type="ECO:0000256" key="5">
    <source>
        <dbReference type="ARBA" id="ARBA00022989"/>
    </source>
</evidence>
<dbReference type="InterPro" id="IPR051327">
    <property type="entry name" value="MATE_MepA_subfamily"/>
</dbReference>
<dbReference type="GO" id="GO:0015297">
    <property type="term" value="F:antiporter activity"/>
    <property type="evidence" value="ECO:0007669"/>
    <property type="project" value="InterPro"/>
</dbReference>
<evidence type="ECO:0000256" key="2">
    <source>
        <dbReference type="ARBA" id="ARBA00022448"/>
    </source>
</evidence>
<protein>
    <submittedName>
        <fullName evidence="8">Putative efflux protein, MATE family</fullName>
    </submittedName>
</protein>
<keyword evidence="4 7" id="KW-0812">Transmembrane</keyword>
<keyword evidence="5 7" id="KW-1133">Transmembrane helix</keyword>
<feature type="transmembrane region" description="Helical" evidence="7">
    <location>
        <begin position="330"/>
        <end position="354"/>
    </location>
</feature>
<accession>A0A1I0GKZ0</accession>
<feature type="transmembrane region" description="Helical" evidence="7">
    <location>
        <begin position="366"/>
        <end position="387"/>
    </location>
</feature>
<feature type="transmembrane region" description="Helical" evidence="7">
    <location>
        <begin position="170"/>
        <end position="193"/>
    </location>
</feature>
<dbReference type="Pfam" id="PF01554">
    <property type="entry name" value="MatE"/>
    <property type="match status" value="2"/>
</dbReference>
<gene>
    <name evidence="8" type="ORF">SAMN05216313_11270</name>
</gene>
<dbReference type="GO" id="GO:0005886">
    <property type="term" value="C:plasma membrane"/>
    <property type="evidence" value="ECO:0007669"/>
    <property type="project" value="UniProtKB-SubCell"/>
</dbReference>
<keyword evidence="9" id="KW-1185">Reference proteome</keyword>